<protein>
    <submittedName>
        <fullName evidence="1">Uncharacterized protein</fullName>
    </submittedName>
</protein>
<evidence type="ECO:0000313" key="1">
    <source>
        <dbReference type="EMBL" id="MBA0749379.1"/>
    </source>
</evidence>
<keyword evidence="2" id="KW-1185">Reference proteome</keyword>
<accession>A0A7J9CLM7</accession>
<name>A0A7J9CLM7_GOSGO</name>
<proteinExistence type="predicted"/>
<dbReference type="AlphaFoldDB" id="A0A7J9CLM7"/>
<reference evidence="1 2" key="1">
    <citation type="journal article" date="2019" name="Genome Biol. Evol.">
        <title>Insights into the evolution of the New World diploid cottons (Gossypium, subgenus Houzingenia) based on genome sequencing.</title>
        <authorList>
            <person name="Grover C.E."/>
            <person name="Arick M.A. 2nd"/>
            <person name="Thrash A."/>
            <person name="Conover J.L."/>
            <person name="Sanders W.S."/>
            <person name="Peterson D.G."/>
            <person name="Frelichowski J.E."/>
            <person name="Scheffler J.A."/>
            <person name="Scheffler B.E."/>
            <person name="Wendel J.F."/>
        </authorList>
    </citation>
    <scope>NUCLEOTIDE SEQUENCE [LARGE SCALE GENOMIC DNA]</scope>
    <source>
        <strain evidence="1">5</strain>
        <tissue evidence="1">Leaf</tissue>
    </source>
</reference>
<comment type="caution">
    <text evidence="1">The sequence shown here is derived from an EMBL/GenBank/DDBJ whole genome shotgun (WGS) entry which is preliminary data.</text>
</comment>
<evidence type="ECO:0000313" key="2">
    <source>
        <dbReference type="Proteomes" id="UP000593579"/>
    </source>
</evidence>
<sequence length="186" mass="20357">HVRIKKTKASGEHGSVRDRVVHVGGPNAHIAAHVALILSTVCPNSLVKELDAENVTTTKNLEKRNNYHGCEDDVSLDEMNVSATRSQPSKPNQDVSTFSMKKKKIPDESEQISTSLTNAATLLGENIRTAGLELSRSIASKVLIQGKSEMFGQESTQKLYLALCEVEGLIEEDHFHALSKISDHPM</sequence>
<dbReference type="EMBL" id="JABEZY010000011">
    <property type="protein sequence ID" value="MBA0749379.1"/>
    <property type="molecule type" value="Genomic_DNA"/>
</dbReference>
<dbReference type="OrthoDB" id="618098at2759"/>
<gene>
    <name evidence="1" type="ORF">Gogos_003321</name>
</gene>
<dbReference type="Proteomes" id="UP000593579">
    <property type="component" value="Unassembled WGS sequence"/>
</dbReference>
<organism evidence="1 2">
    <name type="scientific">Gossypium gossypioides</name>
    <name type="common">Mexican cotton</name>
    <name type="synonym">Selera gossypioides</name>
    <dbReference type="NCBI Taxonomy" id="34282"/>
    <lineage>
        <taxon>Eukaryota</taxon>
        <taxon>Viridiplantae</taxon>
        <taxon>Streptophyta</taxon>
        <taxon>Embryophyta</taxon>
        <taxon>Tracheophyta</taxon>
        <taxon>Spermatophyta</taxon>
        <taxon>Magnoliopsida</taxon>
        <taxon>eudicotyledons</taxon>
        <taxon>Gunneridae</taxon>
        <taxon>Pentapetalae</taxon>
        <taxon>rosids</taxon>
        <taxon>malvids</taxon>
        <taxon>Malvales</taxon>
        <taxon>Malvaceae</taxon>
        <taxon>Malvoideae</taxon>
        <taxon>Gossypium</taxon>
    </lineage>
</organism>
<feature type="non-terminal residue" evidence="1">
    <location>
        <position position="1"/>
    </location>
</feature>